<dbReference type="Pfam" id="PF00515">
    <property type="entry name" value="TPR_1"/>
    <property type="match status" value="1"/>
</dbReference>
<feature type="repeat" description="TPR" evidence="1">
    <location>
        <begin position="258"/>
        <end position="291"/>
    </location>
</feature>
<dbReference type="PANTHER" id="PTHR47643:SF2">
    <property type="entry name" value="TPR DOMAIN PROTEIN (AFU_ORTHOLOGUE AFUA_5G12710)"/>
    <property type="match status" value="1"/>
</dbReference>
<reference evidence="2" key="1">
    <citation type="submission" date="2020-01" db="EMBL/GenBank/DDBJ databases">
        <title>Development of genomics and gene disruption for Polysphondylium violaceum indicates a role for the polyketide synthase stlB in stalk morphogenesis.</title>
        <authorList>
            <person name="Narita B."/>
            <person name="Kawabe Y."/>
            <person name="Kin K."/>
            <person name="Saito T."/>
            <person name="Gibbs R."/>
            <person name="Kuspa A."/>
            <person name="Muzny D."/>
            <person name="Queller D."/>
            <person name="Richards S."/>
            <person name="Strassman J."/>
            <person name="Sucgang R."/>
            <person name="Worley K."/>
            <person name="Schaap P."/>
        </authorList>
    </citation>
    <scope>NUCLEOTIDE SEQUENCE</scope>
    <source>
        <strain evidence="2">QSvi11</strain>
    </source>
</reference>
<dbReference type="PROSITE" id="PS50005">
    <property type="entry name" value="TPR"/>
    <property type="match status" value="2"/>
</dbReference>
<feature type="repeat" description="TPR" evidence="1">
    <location>
        <begin position="188"/>
        <end position="221"/>
    </location>
</feature>
<accession>A0A8J4PTU1</accession>
<comment type="caution">
    <text evidence="2">The sequence shown here is derived from an EMBL/GenBank/DDBJ whole genome shotgun (WGS) entry which is preliminary data.</text>
</comment>
<dbReference type="SUPFAM" id="SSF48452">
    <property type="entry name" value="TPR-like"/>
    <property type="match status" value="1"/>
</dbReference>
<proteinExistence type="predicted"/>
<evidence type="ECO:0000313" key="3">
    <source>
        <dbReference type="Proteomes" id="UP000695562"/>
    </source>
</evidence>
<keyword evidence="3" id="KW-1185">Reference proteome</keyword>
<dbReference type="Gene3D" id="1.25.40.10">
    <property type="entry name" value="Tetratricopeptide repeat domain"/>
    <property type="match status" value="1"/>
</dbReference>
<dbReference type="EMBL" id="AJWJ01000200">
    <property type="protein sequence ID" value="KAF2073510.1"/>
    <property type="molecule type" value="Genomic_DNA"/>
</dbReference>
<protein>
    <submittedName>
        <fullName evidence="2">Uncharacterized protein</fullName>
    </submittedName>
</protein>
<dbReference type="OrthoDB" id="20552at2759"/>
<evidence type="ECO:0000313" key="2">
    <source>
        <dbReference type="EMBL" id="KAF2073510.1"/>
    </source>
</evidence>
<dbReference type="InterPro" id="IPR011990">
    <property type="entry name" value="TPR-like_helical_dom_sf"/>
</dbReference>
<organism evidence="2 3">
    <name type="scientific">Polysphondylium violaceum</name>
    <dbReference type="NCBI Taxonomy" id="133409"/>
    <lineage>
        <taxon>Eukaryota</taxon>
        <taxon>Amoebozoa</taxon>
        <taxon>Evosea</taxon>
        <taxon>Eumycetozoa</taxon>
        <taxon>Dictyostelia</taxon>
        <taxon>Dictyosteliales</taxon>
        <taxon>Dictyosteliaceae</taxon>
        <taxon>Polysphondylium</taxon>
    </lineage>
</organism>
<sequence length="490" mass="55441">MIPQSLKAGSSGEIDFIQGMMRGTRNPMNAPPRDELIRLFKNKRQEIESVCLNRFSTTTTTKSTLTKDLSRKKITELQLVAVRDLLVETIHHGKVLIGRIIAPPFKVNAIQLLLEDQVGGGQHVVQVSIYNYVLPGKKRLGLELDTAFPVGAIVARMWKLFKMLIIHITNEAWKQVLQSKLPKDIDGDDGWRVRGNKYYTDGDYERALDYYNRGLEIDPHHTILAQNKTAALVALKRYQECIKLSLSLISRSTAGVNEKVCARLAKSYYGVGLYQESLETYQQLLTLLPNSSEARTHITKCKERLVELEQGVYNFTSLKSEYKLTKQIDCSEYIGPVKVIHSEEKGRGLVVTQDVPVGTLMMVSHGIGVFIDKMEGKEQQQIIYNVNFRDKQAFDIVHTNIVSLTNSAIKNNPYLGNLVGKLYAGPNYSVSNQIEVDEFRVTKEILSKTPTVPSIEQIQNIVKYNAFKSEVNNSNIMDYIYYLRSSITLV</sequence>
<name>A0A8J4PTU1_9MYCE</name>
<evidence type="ECO:0000256" key="1">
    <source>
        <dbReference type="PROSITE-ProRule" id="PRU00339"/>
    </source>
</evidence>
<dbReference type="PROSITE" id="PS50293">
    <property type="entry name" value="TPR_REGION"/>
    <property type="match status" value="1"/>
</dbReference>
<dbReference type="AlphaFoldDB" id="A0A8J4PTU1"/>
<dbReference type="InterPro" id="IPR019734">
    <property type="entry name" value="TPR_rpt"/>
</dbReference>
<keyword evidence="1" id="KW-0802">TPR repeat</keyword>
<dbReference type="PANTHER" id="PTHR47643">
    <property type="entry name" value="TPR DOMAIN PROTEIN (AFU_ORTHOLOGUE AFUA_5G12710)"/>
    <property type="match status" value="1"/>
</dbReference>
<dbReference type="SMART" id="SM00028">
    <property type="entry name" value="TPR"/>
    <property type="match status" value="2"/>
</dbReference>
<dbReference type="Proteomes" id="UP000695562">
    <property type="component" value="Unassembled WGS sequence"/>
</dbReference>
<gene>
    <name evidence="2" type="ORF">CYY_005187</name>
</gene>
<dbReference type="InterPro" id="IPR053209">
    <property type="entry name" value="Gramillin-biosynth_MTr"/>
</dbReference>